<proteinExistence type="predicted"/>
<sequence>MLKGEYEEWMSIDVDIPVAITLIDLEIFQAVSEQDQAMNVHDSDGLLNKLQVKRTTIEQSPKPSNFHSYTSLSFQVFQAFNNRVELVEGFCVQSQKIQIRVEENISPKIRLVYLLCAVYIFTG</sequence>
<dbReference type="Proteomes" id="UP000499080">
    <property type="component" value="Unassembled WGS sequence"/>
</dbReference>
<reference evidence="1 2" key="1">
    <citation type="journal article" date="2019" name="Sci. Rep.">
        <title>Orb-weaving spider Araneus ventricosus genome elucidates the spidroin gene catalogue.</title>
        <authorList>
            <person name="Kono N."/>
            <person name="Nakamura H."/>
            <person name="Ohtoshi R."/>
            <person name="Moran D.A.P."/>
            <person name="Shinohara A."/>
            <person name="Yoshida Y."/>
            <person name="Fujiwara M."/>
            <person name="Mori M."/>
            <person name="Tomita M."/>
            <person name="Arakawa K."/>
        </authorList>
    </citation>
    <scope>NUCLEOTIDE SEQUENCE [LARGE SCALE GENOMIC DNA]</scope>
</reference>
<protein>
    <submittedName>
        <fullName evidence="1">Uncharacterized protein</fullName>
    </submittedName>
</protein>
<dbReference type="AlphaFoldDB" id="A0A4Y2CT47"/>
<dbReference type="EMBL" id="BGPR01000245">
    <property type="protein sequence ID" value="GBM07642.1"/>
    <property type="molecule type" value="Genomic_DNA"/>
</dbReference>
<evidence type="ECO:0000313" key="1">
    <source>
        <dbReference type="EMBL" id="GBM07642.1"/>
    </source>
</evidence>
<name>A0A4Y2CT47_ARAVE</name>
<organism evidence="1 2">
    <name type="scientific">Araneus ventricosus</name>
    <name type="common">Orbweaver spider</name>
    <name type="synonym">Epeira ventricosa</name>
    <dbReference type="NCBI Taxonomy" id="182803"/>
    <lineage>
        <taxon>Eukaryota</taxon>
        <taxon>Metazoa</taxon>
        <taxon>Ecdysozoa</taxon>
        <taxon>Arthropoda</taxon>
        <taxon>Chelicerata</taxon>
        <taxon>Arachnida</taxon>
        <taxon>Araneae</taxon>
        <taxon>Araneomorphae</taxon>
        <taxon>Entelegynae</taxon>
        <taxon>Araneoidea</taxon>
        <taxon>Araneidae</taxon>
        <taxon>Araneus</taxon>
    </lineage>
</organism>
<gene>
    <name evidence="1" type="ORF">AVEN_228145_1</name>
</gene>
<keyword evidence="2" id="KW-1185">Reference proteome</keyword>
<accession>A0A4Y2CT47</accession>
<evidence type="ECO:0000313" key="2">
    <source>
        <dbReference type="Proteomes" id="UP000499080"/>
    </source>
</evidence>
<comment type="caution">
    <text evidence="1">The sequence shown here is derived from an EMBL/GenBank/DDBJ whole genome shotgun (WGS) entry which is preliminary data.</text>
</comment>